<dbReference type="RefSeq" id="WP_221786586.1">
    <property type="nucleotide sequence ID" value="NZ_JACLIC010000003.1"/>
</dbReference>
<name>A0ABS7KCZ4_9BACL</name>
<gene>
    <name evidence="1" type="ORF">H7T88_01985</name>
</gene>
<proteinExistence type="predicted"/>
<dbReference type="Proteomes" id="UP000706031">
    <property type="component" value="Unassembled WGS sequence"/>
</dbReference>
<reference evidence="1 2" key="1">
    <citation type="submission" date="2020-08" db="EMBL/GenBank/DDBJ databases">
        <title>Fungal Genomes of the International Space Station.</title>
        <authorList>
            <person name="Seuylemezian A."/>
            <person name="Singh N.K."/>
            <person name="Wood J."/>
            <person name="Venkateswaran K."/>
        </authorList>
    </citation>
    <scope>NUCLEOTIDE SEQUENCE [LARGE SCALE GENOMIC DNA]</scope>
    <source>
        <strain evidence="1 2">S/N-304-OC-R4</strain>
    </source>
</reference>
<keyword evidence="2" id="KW-1185">Reference proteome</keyword>
<evidence type="ECO:0000313" key="1">
    <source>
        <dbReference type="EMBL" id="MBY0202013.1"/>
    </source>
</evidence>
<organism evidence="1 2">
    <name type="scientific">Paenibacillus cucumis</name>
    <name type="common">ex Kampfer et al. 2016</name>
    <dbReference type="NCBI Taxonomy" id="1776858"/>
    <lineage>
        <taxon>Bacteria</taxon>
        <taxon>Bacillati</taxon>
        <taxon>Bacillota</taxon>
        <taxon>Bacilli</taxon>
        <taxon>Bacillales</taxon>
        <taxon>Paenibacillaceae</taxon>
        <taxon>Paenibacillus</taxon>
    </lineage>
</organism>
<evidence type="ECO:0000313" key="2">
    <source>
        <dbReference type="Proteomes" id="UP000706031"/>
    </source>
</evidence>
<accession>A0ABS7KCZ4</accession>
<dbReference type="EMBL" id="JACLIC010000003">
    <property type="protein sequence ID" value="MBY0202013.1"/>
    <property type="molecule type" value="Genomic_DNA"/>
</dbReference>
<protein>
    <submittedName>
        <fullName evidence="1">Uncharacterized protein</fullName>
    </submittedName>
</protein>
<sequence>MLKKRPKLKIEGHYRIIDGEKVRIDPLTTDLPELCLLVIAEVLTGSKCESLRNDITQED</sequence>
<comment type="caution">
    <text evidence="1">The sequence shown here is derived from an EMBL/GenBank/DDBJ whole genome shotgun (WGS) entry which is preliminary data.</text>
</comment>